<dbReference type="PANTHER" id="PTHR37422:SF13">
    <property type="entry name" value="LIPOPOLYSACCHARIDE BIOSYNTHESIS PROTEIN PA4999-RELATED"/>
    <property type="match status" value="1"/>
</dbReference>
<evidence type="ECO:0000256" key="5">
    <source>
        <dbReference type="SAM" id="Phobius"/>
    </source>
</evidence>
<name>A0A1B7JWU0_9GAMM</name>
<feature type="domain" description="O-antigen ligase-related" evidence="6">
    <location>
        <begin position="208"/>
        <end position="349"/>
    </location>
</feature>
<feature type="transmembrane region" description="Helical" evidence="5">
    <location>
        <begin position="334"/>
        <end position="357"/>
    </location>
</feature>
<dbReference type="Pfam" id="PF15864">
    <property type="entry name" value="PglL_A"/>
    <property type="match status" value="1"/>
</dbReference>
<dbReference type="InterPro" id="IPR007016">
    <property type="entry name" value="O-antigen_ligase-rel_domated"/>
</dbReference>
<keyword evidence="9" id="KW-0436">Ligase</keyword>
<feature type="transmembrane region" description="Helical" evidence="5">
    <location>
        <begin position="69"/>
        <end position="91"/>
    </location>
</feature>
<dbReference type="AlphaFoldDB" id="A0A1B7JWU0"/>
<feature type="domain" description="Protein glycosylation ligase" evidence="8">
    <location>
        <begin position="166"/>
        <end position="188"/>
    </location>
</feature>
<accession>A0A1B7JWU0</accession>
<feature type="transmembrane region" description="Helical" evidence="5">
    <location>
        <begin position="127"/>
        <end position="148"/>
    </location>
</feature>
<protein>
    <submittedName>
        <fullName evidence="9">Lipid A core-O-antigen ligase</fullName>
    </submittedName>
</protein>
<evidence type="ECO:0000256" key="1">
    <source>
        <dbReference type="ARBA" id="ARBA00004141"/>
    </source>
</evidence>
<dbReference type="GO" id="GO:0016874">
    <property type="term" value="F:ligase activity"/>
    <property type="evidence" value="ECO:0007669"/>
    <property type="project" value="UniProtKB-KW"/>
</dbReference>
<evidence type="ECO:0000259" key="7">
    <source>
        <dbReference type="Pfam" id="PF11846"/>
    </source>
</evidence>
<comment type="subcellular location">
    <subcellularLocation>
        <location evidence="1">Membrane</location>
        <topology evidence="1">Multi-pass membrane protein</topology>
    </subcellularLocation>
</comment>
<feature type="transmembrane region" description="Helical" evidence="5">
    <location>
        <begin position="97"/>
        <end position="115"/>
    </location>
</feature>
<keyword evidence="4 5" id="KW-0472">Membrane</keyword>
<dbReference type="RefSeq" id="WP_068908309.1">
    <property type="nucleotide sequence ID" value="NZ_LXEW01000023.1"/>
</dbReference>
<sequence>MIVKHGNGYNSWIVNLFVVIFLGVILHIYMPNLGGAGLSLPINIISCCSVALFIVVMSGSQLNKNNFHYSVASQWISIGLIILIVLCFLSPTTYRYSAYLIAAWIVGALIFYCLLLQVNITEVGYEIILWSIIFSAIVESILAFLQVFDLLPLIRFSYPSLSGDRPYGIFQQVNVFSSFICIGIASALGLIIKLNNKSQNKKIMIGISLILMSSVLPLSQSLTGYLSLFLIVIAFFVFSKNNRKEITFLFLFVIIGLVIGYGIKIGLNISDVSETKLQTSHIRWVLWQHSLYLFSDHFFFGTGIGSFESVFLETYGGELMGIGRKTMSHPHNEILRWMVEGGIIGLIGILFIIIGGIHLSLSSIKNNNYIYLIIAFPIVFHIMTEFPLWLSTPHGVILMLLLRCADNPMKNYVFYKPLAIVLNSGIVIFGFCSMILLYMALQGQQYLTYIEKTGQQKIISMMKSDSNKWNYALIYDRYNYDLNMGNLLLYNENQDDNYLKSFDHWAEEYSKVYSDANVYFSWYLVLNELGEKEKAKEVHKKAKRFFVKDERF</sequence>
<evidence type="ECO:0000313" key="9">
    <source>
        <dbReference type="EMBL" id="OAT52358.1"/>
    </source>
</evidence>
<evidence type="ECO:0000259" key="6">
    <source>
        <dbReference type="Pfam" id="PF04932"/>
    </source>
</evidence>
<dbReference type="Pfam" id="PF11846">
    <property type="entry name" value="Wzy_C_2"/>
    <property type="match status" value="1"/>
</dbReference>
<dbReference type="EMBL" id="LXEW01000023">
    <property type="protein sequence ID" value="OAT52358.1"/>
    <property type="molecule type" value="Genomic_DNA"/>
</dbReference>
<keyword evidence="3 5" id="KW-1133">Transmembrane helix</keyword>
<dbReference type="InterPro" id="IPR051533">
    <property type="entry name" value="WaaL-like"/>
</dbReference>
<dbReference type="Proteomes" id="UP000078224">
    <property type="component" value="Unassembled WGS sequence"/>
</dbReference>
<evidence type="ECO:0000259" key="8">
    <source>
        <dbReference type="Pfam" id="PF15864"/>
    </source>
</evidence>
<reference evidence="9 10" key="1">
    <citation type="submission" date="2016-04" db="EMBL/GenBank/DDBJ databases">
        <title>ATOL: Assembling a taxonomically balanced genome-scale reconstruction of the evolutionary history of the Enterobacteriaceae.</title>
        <authorList>
            <person name="Plunkett G.III."/>
            <person name="Neeno-Eckwall E.C."/>
            <person name="Glasner J.D."/>
            <person name="Perna N.T."/>
        </authorList>
    </citation>
    <scope>NUCLEOTIDE SEQUENCE [LARGE SCALE GENOMIC DNA]</scope>
    <source>
        <strain evidence="9 10">ATCC 35613</strain>
    </source>
</reference>
<keyword evidence="10" id="KW-1185">Reference proteome</keyword>
<dbReference type="PANTHER" id="PTHR37422">
    <property type="entry name" value="TEICHURONIC ACID BIOSYNTHESIS PROTEIN TUAE"/>
    <property type="match status" value="1"/>
</dbReference>
<dbReference type="OrthoDB" id="5596698at2"/>
<comment type="caution">
    <text evidence="9">The sequence shown here is derived from an EMBL/GenBank/DDBJ whole genome shotgun (WGS) entry which is preliminary data.</text>
</comment>
<feature type="transmembrane region" description="Helical" evidence="5">
    <location>
        <begin position="418"/>
        <end position="441"/>
    </location>
</feature>
<feature type="transmembrane region" description="Helical" evidence="5">
    <location>
        <begin position="225"/>
        <end position="241"/>
    </location>
</feature>
<feature type="transmembrane region" description="Helical" evidence="5">
    <location>
        <begin position="248"/>
        <end position="267"/>
    </location>
</feature>
<evidence type="ECO:0000256" key="2">
    <source>
        <dbReference type="ARBA" id="ARBA00022692"/>
    </source>
</evidence>
<dbReference type="Pfam" id="PF04932">
    <property type="entry name" value="Wzy_C"/>
    <property type="match status" value="1"/>
</dbReference>
<dbReference type="PATRIC" id="fig|1354272.4.peg.1593"/>
<dbReference type="GO" id="GO:0016020">
    <property type="term" value="C:membrane"/>
    <property type="evidence" value="ECO:0007669"/>
    <property type="project" value="UniProtKB-SubCell"/>
</dbReference>
<organism evidence="9 10">
    <name type="scientific">Providencia heimbachae ATCC 35613</name>
    <dbReference type="NCBI Taxonomy" id="1354272"/>
    <lineage>
        <taxon>Bacteria</taxon>
        <taxon>Pseudomonadati</taxon>
        <taxon>Pseudomonadota</taxon>
        <taxon>Gammaproteobacteria</taxon>
        <taxon>Enterobacterales</taxon>
        <taxon>Morganellaceae</taxon>
        <taxon>Providencia</taxon>
    </lineage>
</organism>
<dbReference type="InterPro" id="IPR031726">
    <property type="entry name" value="PglL_A"/>
</dbReference>
<feature type="transmembrane region" description="Helical" evidence="5">
    <location>
        <begin position="36"/>
        <end position="57"/>
    </location>
</feature>
<feature type="transmembrane region" description="Helical" evidence="5">
    <location>
        <begin position="369"/>
        <end position="390"/>
    </location>
</feature>
<proteinExistence type="predicted"/>
<keyword evidence="2 5" id="KW-0812">Transmembrane</keyword>
<gene>
    <name evidence="9" type="ORF">M998_1567</name>
</gene>
<evidence type="ECO:0000256" key="4">
    <source>
        <dbReference type="ARBA" id="ARBA00023136"/>
    </source>
</evidence>
<dbReference type="InterPro" id="IPR021797">
    <property type="entry name" value="Wzy_C_2"/>
</dbReference>
<feature type="domain" description="Virulence factor membrane-bound polymerase C-terminal" evidence="7">
    <location>
        <begin position="374"/>
        <end position="550"/>
    </location>
</feature>
<feature type="transmembrane region" description="Helical" evidence="5">
    <location>
        <begin position="12"/>
        <end position="30"/>
    </location>
</feature>
<feature type="transmembrane region" description="Helical" evidence="5">
    <location>
        <begin position="168"/>
        <end position="191"/>
    </location>
</feature>
<evidence type="ECO:0000313" key="10">
    <source>
        <dbReference type="Proteomes" id="UP000078224"/>
    </source>
</evidence>
<evidence type="ECO:0000256" key="3">
    <source>
        <dbReference type="ARBA" id="ARBA00022989"/>
    </source>
</evidence>